<organism evidence="5 6">
    <name type="scientific">Diploscapter pachys</name>
    <dbReference type="NCBI Taxonomy" id="2018661"/>
    <lineage>
        <taxon>Eukaryota</taxon>
        <taxon>Metazoa</taxon>
        <taxon>Ecdysozoa</taxon>
        <taxon>Nematoda</taxon>
        <taxon>Chromadorea</taxon>
        <taxon>Rhabditida</taxon>
        <taxon>Rhabditina</taxon>
        <taxon>Rhabditomorpha</taxon>
        <taxon>Rhabditoidea</taxon>
        <taxon>Rhabditidae</taxon>
        <taxon>Diploscapter</taxon>
    </lineage>
</organism>
<keyword evidence="1" id="KW-0479">Metal-binding</keyword>
<gene>
    <name evidence="5" type="ORF">WR25_10875</name>
</gene>
<dbReference type="PROSITE" id="PS00018">
    <property type="entry name" value="EF_HAND_1"/>
    <property type="match status" value="1"/>
</dbReference>
<dbReference type="InterPro" id="IPR002048">
    <property type="entry name" value="EF_hand_dom"/>
</dbReference>
<dbReference type="SUPFAM" id="SSF47473">
    <property type="entry name" value="EF-hand"/>
    <property type="match status" value="1"/>
</dbReference>
<dbReference type="GO" id="GO:0005509">
    <property type="term" value="F:calcium ion binding"/>
    <property type="evidence" value="ECO:0007669"/>
    <property type="project" value="InterPro"/>
</dbReference>
<evidence type="ECO:0000313" key="5">
    <source>
        <dbReference type="EMBL" id="PAV91557.1"/>
    </source>
</evidence>
<dbReference type="AlphaFoldDB" id="A0A2A2M000"/>
<feature type="domain" description="EF-hand" evidence="4">
    <location>
        <begin position="197"/>
        <end position="232"/>
    </location>
</feature>
<dbReference type="EMBL" id="LIAE01006307">
    <property type="protein sequence ID" value="PAV91557.1"/>
    <property type="molecule type" value="Genomic_DNA"/>
</dbReference>
<reference evidence="5 6" key="1">
    <citation type="journal article" date="2017" name="Curr. Biol.">
        <title>Genome architecture and evolution of a unichromosomal asexual nematode.</title>
        <authorList>
            <person name="Fradin H."/>
            <person name="Zegar C."/>
            <person name="Gutwein M."/>
            <person name="Lucas J."/>
            <person name="Kovtun M."/>
            <person name="Corcoran D."/>
            <person name="Baugh L.R."/>
            <person name="Kiontke K."/>
            <person name="Gunsalus K."/>
            <person name="Fitch D.H."/>
            <person name="Piano F."/>
        </authorList>
    </citation>
    <scope>NUCLEOTIDE SEQUENCE [LARGE SCALE GENOMIC DNA]</scope>
    <source>
        <strain evidence="5">PF1309</strain>
    </source>
</reference>
<evidence type="ECO:0000259" key="4">
    <source>
        <dbReference type="PROSITE" id="PS50222"/>
    </source>
</evidence>
<dbReference type="STRING" id="2018661.A0A2A2M000"/>
<protein>
    <recommendedName>
        <fullName evidence="4">EF-hand domain-containing protein</fullName>
    </recommendedName>
</protein>
<dbReference type="PANTHER" id="PTHR23055:SF111">
    <property type="entry name" value="EF-HAND DOMAIN-CONTAINING PROTEIN"/>
    <property type="match status" value="1"/>
</dbReference>
<dbReference type="PROSITE" id="PS50222">
    <property type="entry name" value="EF_HAND_2"/>
    <property type="match status" value="1"/>
</dbReference>
<accession>A0A2A2M000</accession>
<keyword evidence="6" id="KW-1185">Reference proteome</keyword>
<evidence type="ECO:0000313" key="6">
    <source>
        <dbReference type="Proteomes" id="UP000218231"/>
    </source>
</evidence>
<dbReference type="InterPro" id="IPR028846">
    <property type="entry name" value="Recoverin"/>
</dbReference>
<dbReference type="PANTHER" id="PTHR23055">
    <property type="entry name" value="CALCIUM BINDING PROTEINS"/>
    <property type="match status" value="1"/>
</dbReference>
<evidence type="ECO:0000256" key="3">
    <source>
        <dbReference type="ARBA" id="ARBA00022837"/>
    </source>
</evidence>
<dbReference type="Gene3D" id="1.10.238.10">
    <property type="entry name" value="EF-hand"/>
    <property type="match status" value="1"/>
</dbReference>
<evidence type="ECO:0000256" key="1">
    <source>
        <dbReference type="ARBA" id="ARBA00022723"/>
    </source>
</evidence>
<keyword evidence="2" id="KW-0677">Repeat</keyword>
<dbReference type="InterPro" id="IPR018247">
    <property type="entry name" value="EF_Hand_1_Ca_BS"/>
</dbReference>
<name>A0A2A2M000_9BILA</name>
<keyword evidence="3" id="KW-0106">Calcium</keyword>
<comment type="caution">
    <text evidence="5">The sequence shown here is derived from an EMBL/GenBank/DDBJ whole genome shotgun (WGS) entry which is preliminary data.</text>
</comment>
<dbReference type="OrthoDB" id="5815468at2759"/>
<dbReference type="Proteomes" id="UP000218231">
    <property type="component" value="Unassembled WGS sequence"/>
</dbReference>
<evidence type="ECO:0000256" key="2">
    <source>
        <dbReference type="ARBA" id="ARBA00022737"/>
    </source>
</evidence>
<dbReference type="InterPro" id="IPR011992">
    <property type="entry name" value="EF-hand-dom_pair"/>
</dbReference>
<proteinExistence type="predicted"/>
<sequence>MDDTYSWYSSEVEVDVDDLLSNPFNTQPPSLEQLQKLTGFNRQWLMFVYRNFKQRCPNGRMSETQWRGIFRNLFPNSSDYQFADRLYKAISEMRGHQQITFEDLMICLWELTERGRNSQFVSTSNVSTTAQFVFALMIPDEKDRVDEPSFVAYVRSIFALCSTRPGGYENAMALGLPCGSIYRAKSGEDEMRPIEPLIRRYAIERFKELDRDKDGYISLDDVEREIEANRSSFILKCLNDFADQASTSKIK</sequence>